<keyword evidence="4" id="KW-0804">Transcription</keyword>
<dbReference type="Gene3D" id="1.10.357.10">
    <property type="entry name" value="Tetracycline Repressor, domain 2"/>
    <property type="match status" value="1"/>
</dbReference>
<dbReference type="EMBL" id="JBHRXJ010000022">
    <property type="protein sequence ID" value="MFC3530267.1"/>
    <property type="molecule type" value="Genomic_DNA"/>
</dbReference>
<dbReference type="PANTHER" id="PTHR30055">
    <property type="entry name" value="HTH-TYPE TRANSCRIPTIONAL REGULATOR RUTR"/>
    <property type="match status" value="1"/>
</dbReference>
<evidence type="ECO:0000256" key="4">
    <source>
        <dbReference type="ARBA" id="ARBA00023163"/>
    </source>
</evidence>
<organism evidence="7 8">
    <name type="scientific">Paracoccus mangrovi</name>
    <dbReference type="NCBI Taxonomy" id="1715645"/>
    <lineage>
        <taxon>Bacteria</taxon>
        <taxon>Pseudomonadati</taxon>
        <taxon>Pseudomonadota</taxon>
        <taxon>Alphaproteobacteria</taxon>
        <taxon>Rhodobacterales</taxon>
        <taxon>Paracoccaceae</taxon>
        <taxon>Paracoccus</taxon>
    </lineage>
</organism>
<dbReference type="RefSeq" id="WP_377746482.1">
    <property type="nucleotide sequence ID" value="NZ_JBHRXJ010000022.1"/>
</dbReference>
<reference evidence="8" key="1">
    <citation type="journal article" date="2019" name="Int. J. Syst. Evol. Microbiol.">
        <title>The Global Catalogue of Microorganisms (GCM) 10K type strain sequencing project: providing services to taxonomists for standard genome sequencing and annotation.</title>
        <authorList>
            <consortium name="The Broad Institute Genomics Platform"/>
            <consortium name="The Broad Institute Genome Sequencing Center for Infectious Disease"/>
            <person name="Wu L."/>
            <person name="Ma J."/>
        </authorList>
    </citation>
    <scope>NUCLEOTIDE SEQUENCE [LARGE SCALE GENOMIC DNA]</scope>
    <source>
        <strain evidence="8">KCTC 42899</strain>
    </source>
</reference>
<dbReference type="SUPFAM" id="SSF46689">
    <property type="entry name" value="Homeodomain-like"/>
    <property type="match status" value="1"/>
</dbReference>
<evidence type="ECO:0000256" key="5">
    <source>
        <dbReference type="PROSITE-ProRule" id="PRU00335"/>
    </source>
</evidence>
<dbReference type="Pfam" id="PF00440">
    <property type="entry name" value="TetR_N"/>
    <property type="match status" value="1"/>
</dbReference>
<dbReference type="PANTHER" id="PTHR30055:SF228">
    <property type="entry name" value="TRANSCRIPTIONAL REGULATOR-RELATED"/>
    <property type="match status" value="1"/>
</dbReference>
<keyword evidence="8" id="KW-1185">Reference proteome</keyword>
<dbReference type="InterPro" id="IPR001647">
    <property type="entry name" value="HTH_TetR"/>
</dbReference>
<evidence type="ECO:0000256" key="2">
    <source>
        <dbReference type="ARBA" id="ARBA00023015"/>
    </source>
</evidence>
<evidence type="ECO:0000256" key="3">
    <source>
        <dbReference type="ARBA" id="ARBA00023125"/>
    </source>
</evidence>
<dbReference type="InterPro" id="IPR036271">
    <property type="entry name" value="Tet_transcr_reg_TetR-rel_C_sf"/>
</dbReference>
<dbReference type="PROSITE" id="PS50977">
    <property type="entry name" value="HTH_TETR_2"/>
    <property type="match status" value="1"/>
</dbReference>
<feature type="domain" description="HTH tetR-type" evidence="6">
    <location>
        <begin position="14"/>
        <end position="74"/>
    </location>
</feature>
<dbReference type="InterPro" id="IPR050109">
    <property type="entry name" value="HTH-type_TetR-like_transc_reg"/>
</dbReference>
<dbReference type="Pfam" id="PF13977">
    <property type="entry name" value="TetR_C_6"/>
    <property type="match status" value="1"/>
</dbReference>
<protein>
    <submittedName>
        <fullName evidence="7">TetR/AcrR family transcriptional regulator</fullName>
    </submittedName>
</protein>
<accession>A0ABV7RAT2</accession>
<dbReference type="InterPro" id="IPR039538">
    <property type="entry name" value="BetI_C"/>
</dbReference>
<sequence length="214" mass="23792">MRQERRSFCRETPEQRREDLISATLEVISAGGAKAASVRNIAAQANVTMGLIRHYFCSKEDLINAAYEVYLTRIIDLAMSPDQLIELPARVRLRKLIEANFTEPVLLPQSMTLWVAFIEMTGQIPEMARIYARIYTEARSRLERLIGEVLSEAGREPAPEECLTMAIACNAVINGLWIEAVRMPPAPEENMYAPVGLVAISSIVGVDLCAPDGQ</sequence>
<keyword evidence="1" id="KW-0678">Repressor</keyword>
<evidence type="ECO:0000313" key="8">
    <source>
        <dbReference type="Proteomes" id="UP001595721"/>
    </source>
</evidence>
<evidence type="ECO:0000313" key="7">
    <source>
        <dbReference type="EMBL" id="MFC3530267.1"/>
    </source>
</evidence>
<feature type="DNA-binding region" description="H-T-H motif" evidence="5">
    <location>
        <begin position="37"/>
        <end position="56"/>
    </location>
</feature>
<comment type="caution">
    <text evidence="7">The sequence shown here is derived from an EMBL/GenBank/DDBJ whole genome shotgun (WGS) entry which is preliminary data.</text>
</comment>
<proteinExistence type="predicted"/>
<keyword evidence="2" id="KW-0805">Transcription regulation</keyword>
<dbReference type="Proteomes" id="UP001595721">
    <property type="component" value="Unassembled WGS sequence"/>
</dbReference>
<evidence type="ECO:0000256" key="1">
    <source>
        <dbReference type="ARBA" id="ARBA00022491"/>
    </source>
</evidence>
<dbReference type="SUPFAM" id="SSF48498">
    <property type="entry name" value="Tetracyclin repressor-like, C-terminal domain"/>
    <property type="match status" value="1"/>
</dbReference>
<keyword evidence="3 5" id="KW-0238">DNA-binding</keyword>
<dbReference type="InterPro" id="IPR009057">
    <property type="entry name" value="Homeodomain-like_sf"/>
</dbReference>
<gene>
    <name evidence="7" type="ORF">ACFOMH_19020</name>
</gene>
<evidence type="ECO:0000259" key="6">
    <source>
        <dbReference type="PROSITE" id="PS50977"/>
    </source>
</evidence>
<name>A0ABV7RAT2_9RHOB</name>